<name>A0ABR9K7W3_9ACTN</name>
<reference evidence="2 3" key="1">
    <citation type="submission" date="2020-10" db="EMBL/GenBank/DDBJ databases">
        <title>Sequencing the genomes of 1000 actinobacteria strains.</title>
        <authorList>
            <person name="Klenk H.-P."/>
        </authorList>
    </citation>
    <scope>NUCLEOTIDE SEQUENCE [LARGE SCALE GENOMIC DNA]</scope>
    <source>
        <strain evidence="2 3">DSM 43748</strain>
    </source>
</reference>
<evidence type="ECO:0000256" key="1">
    <source>
        <dbReference type="SAM" id="SignalP"/>
    </source>
</evidence>
<dbReference type="RefSeq" id="WP_192773578.1">
    <property type="nucleotide sequence ID" value="NZ_BAAASY010000033.1"/>
</dbReference>
<keyword evidence="3" id="KW-1185">Reference proteome</keyword>
<evidence type="ECO:0000313" key="2">
    <source>
        <dbReference type="EMBL" id="MBE1558099.1"/>
    </source>
</evidence>
<comment type="caution">
    <text evidence="2">The sequence shown here is derived from an EMBL/GenBank/DDBJ whole genome shotgun (WGS) entry which is preliminary data.</text>
</comment>
<organism evidence="2 3">
    <name type="scientific">Nonomuraea africana</name>
    <dbReference type="NCBI Taxonomy" id="46171"/>
    <lineage>
        <taxon>Bacteria</taxon>
        <taxon>Bacillati</taxon>
        <taxon>Actinomycetota</taxon>
        <taxon>Actinomycetes</taxon>
        <taxon>Streptosporangiales</taxon>
        <taxon>Streptosporangiaceae</taxon>
        <taxon>Nonomuraea</taxon>
    </lineage>
</organism>
<dbReference type="EMBL" id="JADBEF010000001">
    <property type="protein sequence ID" value="MBE1558099.1"/>
    <property type="molecule type" value="Genomic_DNA"/>
</dbReference>
<sequence>MRIGARILIGLTAAATLALSGSPAATAGPTVGNTTVGNPTVGSPTVWKWGAVHSTDGWATAWGKVAVGQSGLVVSGKLDDSYGKGCSWALIRYQNSLNGRWRTHGVYNCVTGTGTFRKDVGGVLQIRVRVCRGTAKRPVGKCSRWKTIYTQGG</sequence>
<gene>
    <name evidence="2" type="ORF">H4W81_000878</name>
</gene>
<evidence type="ECO:0000313" key="3">
    <source>
        <dbReference type="Proteomes" id="UP000661607"/>
    </source>
</evidence>
<dbReference type="Proteomes" id="UP000661607">
    <property type="component" value="Unassembled WGS sequence"/>
</dbReference>
<protein>
    <submittedName>
        <fullName evidence="2">Uncharacterized protein</fullName>
    </submittedName>
</protein>
<accession>A0ABR9K7W3</accession>
<feature type="signal peptide" evidence="1">
    <location>
        <begin position="1"/>
        <end position="27"/>
    </location>
</feature>
<keyword evidence="1" id="KW-0732">Signal</keyword>
<proteinExistence type="predicted"/>
<feature type="chain" id="PRO_5047485374" evidence="1">
    <location>
        <begin position="28"/>
        <end position="153"/>
    </location>
</feature>